<feature type="transmembrane region" description="Helical" evidence="1">
    <location>
        <begin position="191"/>
        <end position="211"/>
    </location>
</feature>
<dbReference type="EMBL" id="CP109441">
    <property type="protein sequence ID" value="WUV46991.1"/>
    <property type="molecule type" value="Genomic_DNA"/>
</dbReference>
<keyword evidence="1" id="KW-0472">Membrane</keyword>
<organism evidence="2 3">
    <name type="scientific">Nocardia vinacea</name>
    <dbReference type="NCBI Taxonomy" id="96468"/>
    <lineage>
        <taxon>Bacteria</taxon>
        <taxon>Bacillati</taxon>
        <taxon>Actinomycetota</taxon>
        <taxon>Actinomycetes</taxon>
        <taxon>Mycobacteriales</taxon>
        <taxon>Nocardiaceae</taxon>
        <taxon>Nocardia</taxon>
    </lineage>
</organism>
<evidence type="ECO:0000256" key="1">
    <source>
        <dbReference type="SAM" id="Phobius"/>
    </source>
</evidence>
<name>A0ABZ1YXV7_9NOCA</name>
<sequence length="276" mass="28739">MRSEARAFLVAVAAAGVLGVVAVPLAVSAPTTTSPTPITGQAGPCTTARTAVGESCPRPDPTFNVAPTRAERGTQITVNGSYWPCNVIRLTPSWSGSPQNASVSQGAFATSIAVSNQAATGPQTISAACGEASAVRQITIDPRSGTTTTTKPITTTTEPITTTTTQAAVAETSDAPTAGSAVDDPQRGNHFGAVLGIGLLLFAVGVATLVLRQRRKAADRSRAYHRDPRPPLVRVQVAGDLRPSIHIREFMRPTVPAVHVRLSVGEPQLHIREVSR</sequence>
<gene>
    <name evidence="2" type="ORF">OG563_01650</name>
</gene>
<keyword evidence="1" id="KW-1133">Transmembrane helix</keyword>
<keyword evidence="1" id="KW-0812">Transmembrane</keyword>
<reference evidence="2" key="1">
    <citation type="submission" date="2022-10" db="EMBL/GenBank/DDBJ databases">
        <title>The complete genomes of actinobacterial strains from the NBC collection.</title>
        <authorList>
            <person name="Joergensen T.S."/>
            <person name="Alvarez Arevalo M."/>
            <person name="Sterndorff E.B."/>
            <person name="Faurdal D."/>
            <person name="Vuksanovic O."/>
            <person name="Mourched A.-S."/>
            <person name="Charusanti P."/>
            <person name="Shaw S."/>
            <person name="Blin K."/>
            <person name="Weber T."/>
        </authorList>
    </citation>
    <scope>NUCLEOTIDE SEQUENCE</scope>
    <source>
        <strain evidence="2">NBC_01482</strain>
    </source>
</reference>
<proteinExistence type="predicted"/>
<evidence type="ECO:0000313" key="3">
    <source>
        <dbReference type="Proteomes" id="UP001432062"/>
    </source>
</evidence>
<keyword evidence="3" id="KW-1185">Reference proteome</keyword>
<dbReference type="Proteomes" id="UP001432062">
    <property type="component" value="Chromosome"/>
</dbReference>
<evidence type="ECO:0000313" key="2">
    <source>
        <dbReference type="EMBL" id="WUV46991.1"/>
    </source>
</evidence>
<evidence type="ECO:0008006" key="4">
    <source>
        <dbReference type="Google" id="ProtNLM"/>
    </source>
</evidence>
<protein>
    <recommendedName>
        <fullName evidence="4">IPT/TIG domain-containing protein</fullName>
    </recommendedName>
</protein>
<accession>A0ABZ1YXV7</accession>
<dbReference type="RefSeq" id="WP_329411057.1">
    <property type="nucleotide sequence ID" value="NZ_CP109441.1"/>
</dbReference>